<protein>
    <recommendedName>
        <fullName evidence="2 5">Basal-body rod modification protein FlgD</fullName>
    </recommendedName>
</protein>
<dbReference type="AlphaFoldDB" id="A0A848GXY2"/>
<dbReference type="Pfam" id="PF13861">
    <property type="entry name" value="FLgD_tudor"/>
    <property type="match status" value="1"/>
</dbReference>
<dbReference type="Pfam" id="PF03963">
    <property type="entry name" value="FlgD"/>
    <property type="match status" value="1"/>
</dbReference>
<gene>
    <name evidence="9" type="ORF">HHL11_06700</name>
</gene>
<feature type="domain" description="FlgD/Vpr Ig-like" evidence="7">
    <location>
        <begin position="105"/>
        <end position="178"/>
    </location>
</feature>
<organism evidence="9 10">
    <name type="scientific">Ramlibacter agri</name>
    <dbReference type="NCBI Taxonomy" id="2728837"/>
    <lineage>
        <taxon>Bacteria</taxon>
        <taxon>Pseudomonadati</taxon>
        <taxon>Pseudomonadota</taxon>
        <taxon>Betaproteobacteria</taxon>
        <taxon>Burkholderiales</taxon>
        <taxon>Comamonadaceae</taxon>
        <taxon>Ramlibacter</taxon>
    </lineage>
</organism>
<evidence type="ECO:0000313" key="10">
    <source>
        <dbReference type="Proteomes" id="UP000541185"/>
    </source>
</evidence>
<dbReference type="InterPro" id="IPR005648">
    <property type="entry name" value="FlgD"/>
</dbReference>
<keyword evidence="9" id="KW-0969">Cilium</keyword>
<dbReference type="GO" id="GO:0044781">
    <property type="term" value="P:bacterial-type flagellum organization"/>
    <property type="evidence" value="ECO:0007669"/>
    <property type="project" value="UniProtKB-UniRule"/>
</dbReference>
<dbReference type="Gene3D" id="2.30.30.910">
    <property type="match status" value="1"/>
</dbReference>
<comment type="similarity">
    <text evidence="1 5">Belongs to the FlgD family.</text>
</comment>
<dbReference type="InterPro" id="IPR025965">
    <property type="entry name" value="FlgD/Vpr_Ig-like"/>
</dbReference>
<evidence type="ECO:0000256" key="4">
    <source>
        <dbReference type="ARBA" id="ARBA00024746"/>
    </source>
</evidence>
<dbReference type="RefSeq" id="WP_169417642.1">
    <property type="nucleotide sequence ID" value="NZ_JABBFX010000001.1"/>
</dbReference>
<evidence type="ECO:0000256" key="6">
    <source>
        <dbReference type="SAM" id="MobiDB-lite"/>
    </source>
</evidence>
<comment type="function">
    <text evidence="4 5">Required for flagellar hook formation. May act as a scaffolding protein.</text>
</comment>
<evidence type="ECO:0000256" key="1">
    <source>
        <dbReference type="ARBA" id="ARBA00010577"/>
    </source>
</evidence>
<keyword evidence="9" id="KW-0966">Cell projection</keyword>
<dbReference type="InterPro" id="IPR025963">
    <property type="entry name" value="FLgD_Tudor"/>
</dbReference>
<evidence type="ECO:0000256" key="5">
    <source>
        <dbReference type="RuleBase" id="RU362076"/>
    </source>
</evidence>
<evidence type="ECO:0000256" key="3">
    <source>
        <dbReference type="ARBA" id="ARBA00022795"/>
    </source>
</evidence>
<comment type="caution">
    <text evidence="9">The sequence shown here is derived from an EMBL/GenBank/DDBJ whole genome shotgun (WGS) entry which is preliminary data.</text>
</comment>
<dbReference type="Pfam" id="PF13860">
    <property type="entry name" value="FlgD_ig"/>
    <property type="match status" value="1"/>
</dbReference>
<dbReference type="EMBL" id="JABBFX010000001">
    <property type="protein sequence ID" value="NML43435.1"/>
    <property type="molecule type" value="Genomic_DNA"/>
</dbReference>
<proteinExistence type="inferred from homology"/>
<dbReference type="Proteomes" id="UP000541185">
    <property type="component" value="Unassembled WGS sequence"/>
</dbReference>
<feature type="domain" description="FlgD Tudor-like" evidence="8">
    <location>
        <begin position="85"/>
        <end position="211"/>
    </location>
</feature>
<reference evidence="9 10" key="1">
    <citation type="submission" date="2020-04" db="EMBL/GenBank/DDBJ databases">
        <title>Ramlibacter sp. G-1-2-2 isolated from soil.</title>
        <authorList>
            <person name="Dahal R.H."/>
        </authorList>
    </citation>
    <scope>NUCLEOTIDE SEQUENCE [LARGE SCALE GENOMIC DNA]</scope>
    <source>
        <strain evidence="9 10">G-1-2-2</strain>
    </source>
</reference>
<evidence type="ECO:0000313" key="9">
    <source>
        <dbReference type="EMBL" id="NML43435.1"/>
    </source>
</evidence>
<dbReference type="Gene3D" id="2.60.40.4070">
    <property type="match status" value="1"/>
</dbReference>
<name>A0A848GXY2_9BURK</name>
<keyword evidence="3 5" id="KW-1005">Bacterial flagellum biogenesis</keyword>
<feature type="region of interest" description="Disordered" evidence="6">
    <location>
        <begin position="1"/>
        <end position="25"/>
    </location>
</feature>
<sequence length="221" mass="22580">MTTVSSTTSSSAATGSASSVSSATSAADQEDRFMKLLVAQMQNQDPLNPMDNSQMTSQIAQINTVGGIEKLNTTVTQLLSAFNNMQSQSALQLPGRDVLVEGSTLALQNGSAAGGVSLAADADTVKVDVLDPAGQVLRSISLGKSSAGVRSFTWDGKDSSGNAVADGNWQMRVTATANGKAVDATALTAAKVQSVTSKDGDTELDLGSLGSKAWSAIQSFL</sequence>
<keyword evidence="10" id="KW-1185">Reference proteome</keyword>
<evidence type="ECO:0000259" key="7">
    <source>
        <dbReference type="Pfam" id="PF13860"/>
    </source>
</evidence>
<evidence type="ECO:0000259" key="8">
    <source>
        <dbReference type="Pfam" id="PF13861"/>
    </source>
</evidence>
<accession>A0A848GXY2</accession>
<evidence type="ECO:0000256" key="2">
    <source>
        <dbReference type="ARBA" id="ARBA00016013"/>
    </source>
</evidence>
<keyword evidence="9" id="KW-0282">Flagellum</keyword>